<feature type="compositionally biased region" description="Basic and acidic residues" evidence="1">
    <location>
        <begin position="38"/>
        <end position="56"/>
    </location>
</feature>
<evidence type="ECO:0000313" key="3">
    <source>
        <dbReference type="Proteomes" id="UP001279734"/>
    </source>
</evidence>
<dbReference type="AlphaFoldDB" id="A0AAD3SYD9"/>
<protein>
    <submittedName>
        <fullName evidence="2">Uncharacterized protein</fullName>
    </submittedName>
</protein>
<sequence length="125" mass="14259">MKVPACTSYLACTSSSLHNEQPHTTTCKLRKLQSKSSFDRKHLEHVAPPRPKDCCMKKQNTTPYFPLEQSRTPIHMKKHSRFQQGVQLQHSTPWQLLPLHNNNSMSEKADTKLPLQHGASQYPAA</sequence>
<comment type="caution">
    <text evidence="2">The sequence shown here is derived from an EMBL/GenBank/DDBJ whole genome shotgun (WGS) entry which is preliminary data.</text>
</comment>
<reference evidence="2" key="1">
    <citation type="submission" date="2023-05" db="EMBL/GenBank/DDBJ databases">
        <title>Nepenthes gracilis genome sequencing.</title>
        <authorList>
            <person name="Fukushima K."/>
        </authorList>
    </citation>
    <scope>NUCLEOTIDE SEQUENCE</scope>
    <source>
        <strain evidence="2">SING2019-196</strain>
    </source>
</reference>
<feature type="region of interest" description="Disordered" evidence="1">
    <location>
        <begin position="38"/>
        <end position="60"/>
    </location>
</feature>
<feature type="region of interest" description="Disordered" evidence="1">
    <location>
        <begin position="97"/>
        <end position="125"/>
    </location>
</feature>
<evidence type="ECO:0000256" key="1">
    <source>
        <dbReference type="SAM" id="MobiDB-lite"/>
    </source>
</evidence>
<dbReference type="Proteomes" id="UP001279734">
    <property type="component" value="Unassembled WGS sequence"/>
</dbReference>
<accession>A0AAD3SYD9</accession>
<organism evidence="2 3">
    <name type="scientific">Nepenthes gracilis</name>
    <name type="common">Slender pitcher plant</name>
    <dbReference type="NCBI Taxonomy" id="150966"/>
    <lineage>
        <taxon>Eukaryota</taxon>
        <taxon>Viridiplantae</taxon>
        <taxon>Streptophyta</taxon>
        <taxon>Embryophyta</taxon>
        <taxon>Tracheophyta</taxon>
        <taxon>Spermatophyta</taxon>
        <taxon>Magnoliopsida</taxon>
        <taxon>eudicotyledons</taxon>
        <taxon>Gunneridae</taxon>
        <taxon>Pentapetalae</taxon>
        <taxon>Caryophyllales</taxon>
        <taxon>Nepenthaceae</taxon>
        <taxon>Nepenthes</taxon>
    </lineage>
</organism>
<gene>
    <name evidence="2" type="ORF">Nepgr_021037</name>
</gene>
<keyword evidence="3" id="KW-1185">Reference proteome</keyword>
<proteinExistence type="predicted"/>
<dbReference type="EMBL" id="BSYO01000020">
    <property type="protein sequence ID" value="GMH19196.1"/>
    <property type="molecule type" value="Genomic_DNA"/>
</dbReference>
<evidence type="ECO:0000313" key="2">
    <source>
        <dbReference type="EMBL" id="GMH19196.1"/>
    </source>
</evidence>
<feature type="compositionally biased region" description="Polar residues" evidence="1">
    <location>
        <begin position="97"/>
        <end position="106"/>
    </location>
</feature>
<name>A0AAD3SYD9_NEPGR</name>